<keyword evidence="3" id="KW-0547">Nucleotide-binding</keyword>
<dbReference type="InterPro" id="IPR017871">
    <property type="entry name" value="ABC_transporter-like_CS"/>
</dbReference>
<proteinExistence type="predicted"/>
<dbReference type="SUPFAM" id="SSF52540">
    <property type="entry name" value="P-loop containing nucleoside triphosphate hydrolases"/>
    <property type="match status" value="2"/>
</dbReference>
<evidence type="ECO:0000256" key="2">
    <source>
        <dbReference type="ARBA" id="ARBA00022737"/>
    </source>
</evidence>
<dbReference type="PROSITE" id="PS50893">
    <property type="entry name" value="ABC_TRANSPORTER_2"/>
    <property type="match status" value="2"/>
</dbReference>
<dbReference type="InterPro" id="IPR003593">
    <property type="entry name" value="AAA+_ATPase"/>
</dbReference>
<dbReference type="InterPro" id="IPR003439">
    <property type="entry name" value="ABC_transporter-like_ATP-bd"/>
</dbReference>
<name>A0A2R7YYJ8_9ACTN</name>
<dbReference type="PROSITE" id="PS00211">
    <property type="entry name" value="ABC_TRANSPORTER_1"/>
    <property type="match status" value="1"/>
</dbReference>
<dbReference type="GO" id="GO:0005524">
    <property type="term" value="F:ATP binding"/>
    <property type="evidence" value="ECO:0007669"/>
    <property type="project" value="UniProtKB-KW"/>
</dbReference>
<comment type="caution">
    <text evidence="7">The sequence shown here is derived from an EMBL/GenBank/DDBJ whole genome shotgun (WGS) entry which is preliminary data.</text>
</comment>
<evidence type="ECO:0000256" key="5">
    <source>
        <dbReference type="SAM" id="MobiDB-lite"/>
    </source>
</evidence>
<dbReference type="CDD" id="cd03216">
    <property type="entry name" value="ABC_Carb_Monos_I"/>
    <property type="match status" value="1"/>
</dbReference>
<evidence type="ECO:0000256" key="4">
    <source>
        <dbReference type="ARBA" id="ARBA00022840"/>
    </source>
</evidence>
<dbReference type="Proteomes" id="UP000244867">
    <property type="component" value="Unassembled WGS sequence"/>
</dbReference>
<dbReference type="AlphaFoldDB" id="A0A2R7YYJ8"/>
<dbReference type="OrthoDB" id="3311037at2"/>
<keyword evidence="2" id="KW-0677">Repeat</keyword>
<keyword evidence="1" id="KW-0813">Transport</keyword>
<evidence type="ECO:0000259" key="6">
    <source>
        <dbReference type="PROSITE" id="PS50893"/>
    </source>
</evidence>
<dbReference type="PANTHER" id="PTHR43790:SF9">
    <property type="entry name" value="GALACTOFURANOSE TRANSPORTER ATP-BINDING PROTEIN YTFR"/>
    <property type="match status" value="1"/>
</dbReference>
<dbReference type="Gene3D" id="3.40.50.300">
    <property type="entry name" value="P-loop containing nucleotide triphosphate hydrolases"/>
    <property type="match status" value="2"/>
</dbReference>
<evidence type="ECO:0000256" key="1">
    <source>
        <dbReference type="ARBA" id="ARBA00022448"/>
    </source>
</evidence>
<gene>
    <name evidence="7" type="ORF">C7S10_12050</name>
</gene>
<dbReference type="CDD" id="cd03215">
    <property type="entry name" value="ABC_Carb_Monos_II"/>
    <property type="match status" value="1"/>
</dbReference>
<evidence type="ECO:0000313" key="7">
    <source>
        <dbReference type="EMBL" id="PUA81096.1"/>
    </source>
</evidence>
<protein>
    <recommendedName>
        <fullName evidence="6">ABC transporter domain-containing protein</fullName>
    </recommendedName>
</protein>
<keyword evidence="8" id="KW-1185">Reference proteome</keyword>
<evidence type="ECO:0000313" key="8">
    <source>
        <dbReference type="Proteomes" id="UP000244867"/>
    </source>
</evidence>
<dbReference type="Pfam" id="PF00005">
    <property type="entry name" value="ABC_tran"/>
    <property type="match status" value="2"/>
</dbReference>
<accession>A0A2R7YYJ8</accession>
<feature type="domain" description="ABC transporter" evidence="6">
    <location>
        <begin position="267"/>
        <end position="514"/>
    </location>
</feature>
<dbReference type="GO" id="GO:0016887">
    <property type="term" value="F:ATP hydrolysis activity"/>
    <property type="evidence" value="ECO:0007669"/>
    <property type="project" value="InterPro"/>
</dbReference>
<dbReference type="PANTHER" id="PTHR43790">
    <property type="entry name" value="CARBOHYDRATE TRANSPORT ATP-BINDING PROTEIN MG119-RELATED"/>
    <property type="match status" value="1"/>
</dbReference>
<dbReference type="SMART" id="SM00382">
    <property type="entry name" value="AAA"/>
    <property type="match status" value="2"/>
</dbReference>
<feature type="region of interest" description="Disordered" evidence="5">
    <location>
        <begin position="1"/>
        <end position="21"/>
    </location>
</feature>
<dbReference type="EMBL" id="PYXZ01000004">
    <property type="protein sequence ID" value="PUA81096.1"/>
    <property type="molecule type" value="Genomic_DNA"/>
</dbReference>
<sequence length="521" mass="54975">MDVTTSAPRGAGPRGASASAPALKVQGLSKTFPGGKGLRDVDIEIAPGTVRALLGQNGCGKSTFIKVLAGVYQPDAGATAEVLGNELSLGSSRGAREAGLRFIHQDLGLISTLDVTDNLSLGSSYANTGWLSGSRERRRAQRLLDRYGIEIDVRQRLDHLSPAEQTLVAIARALGDDDSSAPRLIVLDEPTAALQSAEVALLFGLIERLKAEGNTVMYVSHRLDEVFAIADDVTVLRDGAVVANRPVAELDHDSLVELILGRTVEGIEPGQVHRDAPIVLEARDLCGATVETADLTLGRGEIVGITGLLGSGYEDLLFLLAGAKPRERGTIELDGQLVEIADPHAAVGHGIAFAPADRKRLSSIQGWSLRENITLPRVPTGAGRWLGGRAEHRDVKPWLELVRVRHSANSLLSTLSGGNQQRVVLARWLRIDAKVLLLQEPTSGVDTGAKHDIYVALREAAAGGAAVLFSSSDPEELAAVADRVIVMSDGAVTTELSGGSLTVDNLIRASLAVAPQGERAS</sequence>
<feature type="domain" description="ABC transporter" evidence="6">
    <location>
        <begin position="23"/>
        <end position="263"/>
    </location>
</feature>
<keyword evidence="4" id="KW-0067">ATP-binding</keyword>
<evidence type="ECO:0000256" key="3">
    <source>
        <dbReference type="ARBA" id="ARBA00022741"/>
    </source>
</evidence>
<organism evidence="7 8">
    <name type="scientific">Nocardioides currus</name>
    <dbReference type="NCBI Taxonomy" id="2133958"/>
    <lineage>
        <taxon>Bacteria</taxon>
        <taxon>Bacillati</taxon>
        <taxon>Actinomycetota</taxon>
        <taxon>Actinomycetes</taxon>
        <taxon>Propionibacteriales</taxon>
        <taxon>Nocardioidaceae</taxon>
        <taxon>Nocardioides</taxon>
    </lineage>
</organism>
<dbReference type="InterPro" id="IPR050107">
    <property type="entry name" value="ABC_carbohydrate_import_ATPase"/>
</dbReference>
<reference evidence="7 8" key="1">
    <citation type="submission" date="2018-03" db="EMBL/GenBank/DDBJ databases">
        <authorList>
            <person name="Keele B.F."/>
        </authorList>
    </citation>
    <scope>NUCLEOTIDE SEQUENCE [LARGE SCALE GENOMIC DNA]</scope>
    <source>
        <strain evidence="7 8">IB-3</strain>
    </source>
</reference>
<dbReference type="InterPro" id="IPR027417">
    <property type="entry name" value="P-loop_NTPase"/>
</dbReference>